<dbReference type="Pfam" id="PF02598">
    <property type="entry name" value="Methyltrn_RNA_3"/>
    <property type="match status" value="1"/>
</dbReference>
<name>A0AAV6NFP9_9ROSI</name>
<comment type="similarity">
    <text evidence="1">Belongs to the fantastic four family.</text>
</comment>
<evidence type="ECO:0000256" key="1">
    <source>
        <dbReference type="ARBA" id="ARBA00008690"/>
    </source>
</evidence>
<keyword evidence="5" id="KW-1185">Reference proteome</keyword>
<feature type="compositionally biased region" description="Basic and acidic residues" evidence="2">
    <location>
        <begin position="254"/>
        <end position="266"/>
    </location>
</feature>
<protein>
    <submittedName>
        <fullName evidence="4">Methyltransferase C9orf114-like protein</fullName>
    </submittedName>
</protein>
<feature type="region of interest" description="Disordered" evidence="2">
    <location>
        <begin position="223"/>
        <end position="266"/>
    </location>
</feature>
<sequence length="473" mass="53779">MATMVCHRSLQPCVDSQFIETTWPHIKFKSQIPPPFEFVAFKSCFLDLDSSKSLNQCDDVNHILSNYHNATNSVLLLPPSDAPKKSDDVVRREAKSPMATKELESAYVHPLVKRSRSTLSDKSLALCTENLGNETGADFLEEDAVFSDLKIERSSTRKRVKSDNQGNKKLFPPPLTTIAGEDSIRVRSYREDGRLIMQAVKAPSRLSYFHAERSQGRLRLSILKSSSTPKADSNEESTEKEVEINTPNDDVEAVGEKSNYEENTRRKVEENGNLRGAEMEIKKLEMVPCKAKQAAQLGPWAYWRHLKETTLKLRLKLSLSMEAFHRKKKKKRKFENEIEGERRRSISEPRVTIALAGQIARAPTIFRIDEVVVFDSGRSSVTDSDVAAANNSDEDEIGAAFLIRILKYLETPQYLRKALFPKHNNLRFVGMLPPLDALHHLRKHEWSPYREGSGGKRTLKVEMKWKVKKNTQG</sequence>
<evidence type="ECO:0000259" key="3">
    <source>
        <dbReference type="Pfam" id="PF11250"/>
    </source>
</evidence>
<feature type="region of interest" description="Disordered" evidence="2">
    <location>
        <begin position="157"/>
        <end position="176"/>
    </location>
</feature>
<gene>
    <name evidence="4" type="primary">Spout1</name>
    <name evidence="4" type="ORF">SDJN03_10639</name>
</gene>
<feature type="non-terminal residue" evidence="4">
    <location>
        <position position="1"/>
    </location>
</feature>
<dbReference type="GO" id="GO:0032259">
    <property type="term" value="P:methylation"/>
    <property type="evidence" value="ECO:0007669"/>
    <property type="project" value="UniProtKB-KW"/>
</dbReference>
<dbReference type="PANTHER" id="PTHR33155">
    <property type="entry name" value="FANTASTIC FOUR-LIKE PROTEIN (DUF3049)"/>
    <property type="match status" value="1"/>
</dbReference>
<feature type="domain" description="FAF" evidence="3">
    <location>
        <begin position="171"/>
        <end position="221"/>
    </location>
</feature>
<dbReference type="Pfam" id="PF11250">
    <property type="entry name" value="FAF"/>
    <property type="match status" value="1"/>
</dbReference>
<dbReference type="GO" id="GO:0008168">
    <property type="term" value="F:methyltransferase activity"/>
    <property type="evidence" value="ECO:0007669"/>
    <property type="project" value="UniProtKB-KW"/>
</dbReference>
<dbReference type="InterPro" id="IPR046431">
    <property type="entry name" value="FAF_dom"/>
</dbReference>
<keyword evidence="4" id="KW-0808">Transferase</keyword>
<organism evidence="4 5">
    <name type="scientific">Cucurbita argyrosperma subsp. sororia</name>
    <dbReference type="NCBI Taxonomy" id="37648"/>
    <lineage>
        <taxon>Eukaryota</taxon>
        <taxon>Viridiplantae</taxon>
        <taxon>Streptophyta</taxon>
        <taxon>Embryophyta</taxon>
        <taxon>Tracheophyta</taxon>
        <taxon>Spermatophyta</taxon>
        <taxon>Magnoliopsida</taxon>
        <taxon>eudicotyledons</taxon>
        <taxon>Gunneridae</taxon>
        <taxon>Pentapetalae</taxon>
        <taxon>rosids</taxon>
        <taxon>fabids</taxon>
        <taxon>Cucurbitales</taxon>
        <taxon>Cucurbitaceae</taxon>
        <taxon>Cucurbiteae</taxon>
        <taxon>Cucurbita</taxon>
    </lineage>
</organism>
<proteinExistence type="inferred from homology"/>
<dbReference type="InterPro" id="IPR021410">
    <property type="entry name" value="FAF"/>
</dbReference>
<evidence type="ECO:0000256" key="2">
    <source>
        <dbReference type="SAM" id="MobiDB-lite"/>
    </source>
</evidence>
<evidence type="ECO:0000313" key="4">
    <source>
        <dbReference type="EMBL" id="KAG6597459.1"/>
    </source>
</evidence>
<reference evidence="4 5" key="1">
    <citation type="journal article" date="2021" name="Hortic Res">
        <title>The domestication of Cucurbita argyrosperma as revealed by the genome of its wild relative.</title>
        <authorList>
            <person name="Barrera-Redondo J."/>
            <person name="Sanchez-de la Vega G."/>
            <person name="Aguirre-Liguori J.A."/>
            <person name="Castellanos-Morales G."/>
            <person name="Gutierrez-Guerrero Y.T."/>
            <person name="Aguirre-Dugua X."/>
            <person name="Aguirre-Planter E."/>
            <person name="Tenaillon M.I."/>
            <person name="Lira-Saade R."/>
            <person name="Eguiarte L.E."/>
        </authorList>
    </citation>
    <scope>NUCLEOTIDE SEQUENCE [LARGE SCALE GENOMIC DNA]</scope>
    <source>
        <strain evidence="4">JBR-2021</strain>
    </source>
</reference>
<dbReference type="Proteomes" id="UP000685013">
    <property type="component" value="Chromosome 6"/>
</dbReference>
<accession>A0AAV6NFP9</accession>
<dbReference type="AlphaFoldDB" id="A0AAV6NFP9"/>
<keyword evidence="4" id="KW-0489">Methyltransferase</keyword>
<comment type="caution">
    <text evidence="4">The sequence shown here is derived from an EMBL/GenBank/DDBJ whole genome shotgun (WGS) entry which is preliminary data.</text>
</comment>
<dbReference type="EMBL" id="JAGKQH010000006">
    <property type="protein sequence ID" value="KAG6597459.1"/>
    <property type="molecule type" value="Genomic_DNA"/>
</dbReference>
<dbReference type="PANTHER" id="PTHR33155:SF4">
    <property type="entry name" value="PROTEIN FANTASTIC FOUR 3"/>
    <property type="match status" value="1"/>
</dbReference>
<evidence type="ECO:0000313" key="5">
    <source>
        <dbReference type="Proteomes" id="UP000685013"/>
    </source>
</evidence>
<dbReference type="InterPro" id="IPR003750">
    <property type="entry name" value="Put_MeTrfase-C9orf114-like"/>
</dbReference>